<reference evidence="1 2" key="1">
    <citation type="submission" date="2020-03" db="EMBL/GenBank/DDBJ databases">
        <authorList>
            <person name="Sun Q."/>
        </authorList>
    </citation>
    <scope>NUCLEOTIDE SEQUENCE [LARGE SCALE GENOMIC DNA]</scope>
    <source>
        <strain evidence="1 2">KACC 21451</strain>
    </source>
</reference>
<accession>A0A846TPW6</accession>
<protein>
    <submittedName>
        <fullName evidence="1">Uncharacterized protein</fullName>
    </submittedName>
</protein>
<dbReference type="Gene3D" id="1.10.8.200">
    <property type="entry name" value="Replisome organizer (g39p helicase loader/inhibitor protein)"/>
    <property type="match status" value="1"/>
</dbReference>
<dbReference type="EMBL" id="JAAVUM010000007">
    <property type="protein sequence ID" value="NKE06235.1"/>
    <property type="molecule type" value="Genomic_DNA"/>
</dbReference>
<name>A0A846TPW6_9BACI</name>
<proteinExistence type="predicted"/>
<comment type="caution">
    <text evidence="1">The sequence shown here is derived from an EMBL/GenBank/DDBJ whole genome shotgun (WGS) entry which is preliminary data.</text>
</comment>
<dbReference type="Proteomes" id="UP000587942">
    <property type="component" value="Unassembled WGS sequence"/>
</dbReference>
<organism evidence="1 2">
    <name type="scientific">Mesobacillus selenatarsenatis</name>
    <dbReference type="NCBI Taxonomy" id="388741"/>
    <lineage>
        <taxon>Bacteria</taxon>
        <taxon>Bacillati</taxon>
        <taxon>Bacillota</taxon>
        <taxon>Bacilli</taxon>
        <taxon>Bacillales</taxon>
        <taxon>Bacillaceae</taxon>
        <taxon>Mesobacillus</taxon>
    </lineage>
</organism>
<sequence>MTKLDAFKLLNIIERVYPLVIIKSDTVQRWMASCEMMDYGLVLKKLVLHMREKPYPPTFDEILINSSGNGSYFVWMDEYSIKD</sequence>
<dbReference type="AlphaFoldDB" id="A0A846TPW6"/>
<evidence type="ECO:0000313" key="2">
    <source>
        <dbReference type="Proteomes" id="UP000587942"/>
    </source>
</evidence>
<evidence type="ECO:0000313" key="1">
    <source>
        <dbReference type="EMBL" id="NKE06235.1"/>
    </source>
</evidence>
<dbReference type="RefSeq" id="WP_167832656.1">
    <property type="nucleotide sequence ID" value="NZ_JAAVUM010000007.1"/>
</dbReference>
<gene>
    <name evidence="1" type="ORF">GWK17_12265</name>
</gene>